<reference evidence="1 2" key="1">
    <citation type="journal article" date="2019" name="Genome Biol. Evol.">
        <title>Insights into the evolution of the New World diploid cottons (Gossypium, subgenus Houzingenia) based on genome sequencing.</title>
        <authorList>
            <person name="Grover C.E."/>
            <person name="Arick M.A. 2nd"/>
            <person name="Thrash A."/>
            <person name="Conover J.L."/>
            <person name="Sanders W.S."/>
            <person name="Peterson D.G."/>
            <person name="Frelichowski J.E."/>
            <person name="Scheffler J.A."/>
            <person name="Scheffler B.E."/>
            <person name="Wendel J.F."/>
        </authorList>
    </citation>
    <scope>NUCLEOTIDE SEQUENCE [LARGE SCALE GENOMIC DNA]</scope>
    <source>
        <strain evidence="1">157</strain>
        <tissue evidence="1">Leaf</tissue>
    </source>
</reference>
<evidence type="ECO:0000313" key="2">
    <source>
        <dbReference type="Proteomes" id="UP000593572"/>
    </source>
</evidence>
<name>A0A7J8MHE8_9ROSI</name>
<gene>
    <name evidence="1" type="ORF">Golob_008951</name>
</gene>
<dbReference type="EMBL" id="JABEZX010000008">
    <property type="protein sequence ID" value="MBA0563992.1"/>
    <property type="molecule type" value="Genomic_DNA"/>
</dbReference>
<keyword evidence="2" id="KW-1185">Reference proteome</keyword>
<protein>
    <submittedName>
        <fullName evidence="1">Uncharacterized protein</fullName>
    </submittedName>
</protein>
<dbReference type="AlphaFoldDB" id="A0A7J8MHE8"/>
<sequence>MSSISTNEASAVVLSWIASGKLKQGIHVVHLLIGAAVAFASPWRECRKCISDAGRATMPYGIQASKTHSHPGICYNVILTIYEWWTDIGLSFEAVAWSDPERVVRSRHMAQIVRSSWVHGYIFDKITHLSKFVSPLRGLFDAD</sequence>
<proteinExistence type="predicted"/>
<organism evidence="1 2">
    <name type="scientific">Gossypium lobatum</name>
    <dbReference type="NCBI Taxonomy" id="34289"/>
    <lineage>
        <taxon>Eukaryota</taxon>
        <taxon>Viridiplantae</taxon>
        <taxon>Streptophyta</taxon>
        <taxon>Embryophyta</taxon>
        <taxon>Tracheophyta</taxon>
        <taxon>Spermatophyta</taxon>
        <taxon>Magnoliopsida</taxon>
        <taxon>eudicotyledons</taxon>
        <taxon>Gunneridae</taxon>
        <taxon>Pentapetalae</taxon>
        <taxon>rosids</taxon>
        <taxon>malvids</taxon>
        <taxon>Malvales</taxon>
        <taxon>Malvaceae</taxon>
        <taxon>Malvoideae</taxon>
        <taxon>Gossypium</taxon>
    </lineage>
</organism>
<dbReference type="Proteomes" id="UP000593572">
    <property type="component" value="Unassembled WGS sequence"/>
</dbReference>
<evidence type="ECO:0000313" key="1">
    <source>
        <dbReference type="EMBL" id="MBA0563992.1"/>
    </source>
</evidence>
<comment type="caution">
    <text evidence="1">The sequence shown here is derived from an EMBL/GenBank/DDBJ whole genome shotgun (WGS) entry which is preliminary data.</text>
</comment>
<accession>A0A7J8MHE8</accession>